<protein>
    <submittedName>
        <fullName evidence="1">Uncharacterized protein</fullName>
    </submittedName>
</protein>
<accession>A0A843XUG6</accession>
<reference evidence="1" key="1">
    <citation type="submission" date="2017-07" db="EMBL/GenBank/DDBJ databases">
        <title>Taro Niue Genome Assembly and Annotation.</title>
        <authorList>
            <person name="Atibalentja N."/>
            <person name="Keating K."/>
            <person name="Fields C.J."/>
        </authorList>
    </citation>
    <scope>NUCLEOTIDE SEQUENCE</scope>
    <source>
        <strain evidence="1">Niue_2</strain>
        <tissue evidence="1">Leaf</tissue>
    </source>
</reference>
<organism evidence="1 2">
    <name type="scientific">Colocasia esculenta</name>
    <name type="common">Wild taro</name>
    <name type="synonym">Arum esculentum</name>
    <dbReference type="NCBI Taxonomy" id="4460"/>
    <lineage>
        <taxon>Eukaryota</taxon>
        <taxon>Viridiplantae</taxon>
        <taxon>Streptophyta</taxon>
        <taxon>Embryophyta</taxon>
        <taxon>Tracheophyta</taxon>
        <taxon>Spermatophyta</taxon>
        <taxon>Magnoliopsida</taxon>
        <taxon>Liliopsida</taxon>
        <taxon>Araceae</taxon>
        <taxon>Aroideae</taxon>
        <taxon>Colocasieae</taxon>
        <taxon>Colocasia</taxon>
    </lineage>
</organism>
<proteinExistence type="predicted"/>
<dbReference type="Proteomes" id="UP000652761">
    <property type="component" value="Unassembled WGS sequence"/>
</dbReference>
<name>A0A843XUG6_COLES</name>
<comment type="caution">
    <text evidence="1">The sequence shown here is derived from an EMBL/GenBank/DDBJ whole genome shotgun (WGS) entry which is preliminary data.</text>
</comment>
<keyword evidence="2" id="KW-1185">Reference proteome</keyword>
<evidence type="ECO:0000313" key="1">
    <source>
        <dbReference type="EMBL" id="MQM22701.1"/>
    </source>
</evidence>
<gene>
    <name evidence="1" type="ORF">Taro_055757</name>
</gene>
<dbReference type="AlphaFoldDB" id="A0A843XUG6"/>
<sequence>MAVLKKGTCALLARPFRVAVRCKQLVASFSAGSECDLQESVVAVAGCACFEHGCCFARAAVGFVFSLGIRVGVLRRLREPACGVAFTGAGLFPVDLVEGSCLVRCPLIVRFPRTVGCCPGEVRSQDCSGLVSADCCATSGLRYAVVTPLQFSSGINQRET</sequence>
<dbReference type="EMBL" id="NMUH01013669">
    <property type="protein sequence ID" value="MQM22701.1"/>
    <property type="molecule type" value="Genomic_DNA"/>
</dbReference>
<evidence type="ECO:0000313" key="2">
    <source>
        <dbReference type="Proteomes" id="UP000652761"/>
    </source>
</evidence>